<feature type="region of interest" description="Disordered" evidence="8">
    <location>
        <begin position="389"/>
        <end position="412"/>
    </location>
</feature>
<feature type="compositionally biased region" description="Basic and acidic residues" evidence="8">
    <location>
        <begin position="390"/>
        <end position="406"/>
    </location>
</feature>
<dbReference type="InterPro" id="IPR000192">
    <property type="entry name" value="Aminotrans_V_dom"/>
</dbReference>
<dbReference type="PANTHER" id="PTHR21152">
    <property type="entry name" value="AMINOTRANSFERASE CLASS V"/>
    <property type="match status" value="1"/>
</dbReference>
<dbReference type="InterPro" id="IPR020578">
    <property type="entry name" value="Aminotrans_V_PyrdxlP_BS"/>
</dbReference>
<comment type="cofactor">
    <cofactor evidence="1 7">
        <name>pyridoxal 5'-phosphate</name>
        <dbReference type="ChEBI" id="CHEBI:597326"/>
    </cofactor>
</comment>
<dbReference type="Proteomes" id="UP001626536">
    <property type="component" value="Chromosome"/>
</dbReference>
<gene>
    <name evidence="10" type="ORF">RZS28_09820</name>
</gene>
<dbReference type="Gene3D" id="3.40.640.10">
    <property type="entry name" value="Type I PLP-dependent aspartate aminotransferase-like (Major domain)"/>
    <property type="match status" value="1"/>
</dbReference>
<dbReference type="InterPro" id="IPR015421">
    <property type="entry name" value="PyrdxlP-dep_Trfase_major"/>
</dbReference>
<evidence type="ECO:0000256" key="8">
    <source>
        <dbReference type="SAM" id="MobiDB-lite"/>
    </source>
</evidence>
<comment type="similarity">
    <text evidence="2 6">Belongs to the class-V pyridoxal-phosphate-dependent aminotransferase family.</text>
</comment>
<dbReference type="CDD" id="cd06451">
    <property type="entry name" value="AGAT_like"/>
    <property type="match status" value="1"/>
</dbReference>
<dbReference type="GO" id="GO:0008483">
    <property type="term" value="F:transaminase activity"/>
    <property type="evidence" value="ECO:0007669"/>
    <property type="project" value="UniProtKB-KW"/>
</dbReference>
<name>A0ABZ0HLJ1_9HYPH</name>
<dbReference type="Gene3D" id="3.90.1150.10">
    <property type="entry name" value="Aspartate Aminotransferase, domain 1"/>
    <property type="match status" value="1"/>
</dbReference>
<evidence type="ECO:0000313" key="10">
    <source>
        <dbReference type="EMBL" id="WOJ88152.1"/>
    </source>
</evidence>
<dbReference type="InterPro" id="IPR015422">
    <property type="entry name" value="PyrdxlP-dep_Trfase_small"/>
</dbReference>
<dbReference type="InterPro" id="IPR015424">
    <property type="entry name" value="PyrdxlP-dep_Trfase"/>
</dbReference>
<keyword evidence="5" id="KW-0663">Pyridoxal phosphate</keyword>
<dbReference type="SUPFAM" id="SSF53383">
    <property type="entry name" value="PLP-dependent transferases"/>
    <property type="match status" value="1"/>
</dbReference>
<evidence type="ECO:0000256" key="2">
    <source>
        <dbReference type="ARBA" id="ARBA00009236"/>
    </source>
</evidence>
<protein>
    <submittedName>
        <fullName evidence="10">Aminotransferase class V-fold PLP-dependent enzyme</fullName>
    </submittedName>
</protein>
<proteinExistence type="inferred from homology"/>
<dbReference type="PANTHER" id="PTHR21152:SF24">
    <property type="entry name" value="ALANINE--GLYOXYLATE AMINOTRANSFERASE 1"/>
    <property type="match status" value="1"/>
</dbReference>
<keyword evidence="11" id="KW-1185">Reference proteome</keyword>
<dbReference type="Pfam" id="PF00266">
    <property type="entry name" value="Aminotran_5"/>
    <property type="match status" value="1"/>
</dbReference>
<accession>A0ABZ0HLJ1</accession>
<evidence type="ECO:0000256" key="6">
    <source>
        <dbReference type="RuleBase" id="RU004075"/>
    </source>
</evidence>
<evidence type="ECO:0000256" key="7">
    <source>
        <dbReference type="RuleBase" id="RU004504"/>
    </source>
</evidence>
<organism evidence="10 11">
    <name type="scientific">Methylocapsa polymorpha</name>
    <dbReference type="NCBI Taxonomy" id="3080828"/>
    <lineage>
        <taxon>Bacteria</taxon>
        <taxon>Pseudomonadati</taxon>
        <taxon>Pseudomonadota</taxon>
        <taxon>Alphaproteobacteria</taxon>
        <taxon>Hyphomicrobiales</taxon>
        <taxon>Beijerinckiaceae</taxon>
        <taxon>Methylocapsa</taxon>
    </lineage>
</organism>
<evidence type="ECO:0000313" key="11">
    <source>
        <dbReference type="Proteomes" id="UP001626536"/>
    </source>
</evidence>
<dbReference type="InterPro" id="IPR024169">
    <property type="entry name" value="SP_NH2Trfase/AEP_transaminase"/>
</dbReference>
<evidence type="ECO:0000259" key="9">
    <source>
        <dbReference type="Pfam" id="PF00266"/>
    </source>
</evidence>
<evidence type="ECO:0000256" key="5">
    <source>
        <dbReference type="ARBA" id="ARBA00022898"/>
    </source>
</evidence>
<feature type="domain" description="Aminotransferase class V" evidence="9">
    <location>
        <begin position="44"/>
        <end position="331"/>
    </location>
</feature>
<reference evidence="10 11" key="1">
    <citation type="submission" date="2023-10" db="EMBL/GenBank/DDBJ databases">
        <title>Novel methanotroph of the genus Methylocapsa from a subarctic wetland.</title>
        <authorList>
            <person name="Belova S.E."/>
            <person name="Oshkin I.Y."/>
            <person name="Miroshnikov K."/>
            <person name="Dedysh S.N."/>
        </authorList>
    </citation>
    <scope>NUCLEOTIDE SEQUENCE [LARGE SCALE GENOMIC DNA]</scope>
    <source>
        <strain evidence="10 11">RX1</strain>
    </source>
</reference>
<evidence type="ECO:0000256" key="3">
    <source>
        <dbReference type="ARBA" id="ARBA00022576"/>
    </source>
</evidence>
<dbReference type="EMBL" id="CP136862">
    <property type="protein sequence ID" value="WOJ88152.1"/>
    <property type="molecule type" value="Genomic_DNA"/>
</dbReference>
<evidence type="ECO:0000256" key="4">
    <source>
        <dbReference type="ARBA" id="ARBA00022679"/>
    </source>
</evidence>
<keyword evidence="3 10" id="KW-0032">Aminotransferase</keyword>
<dbReference type="RefSeq" id="WP_407337591.1">
    <property type="nucleotide sequence ID" value="NZ_CP136862.1"/>
</dbReference>
<dbReference type="PIRSF" id="PIRSF000524">
    <property type="entry name" value="SPT"/>
    <property type="match status" value="1"/>
</dbReference>
<sequence length="412" mass="44525">MAGRHFLFVPGPTNVPDRVQRAMLVAMEDHRSSKFPELTLPLFEDLKKVFKSTDGQVFIFPSSGTGAWEASLSNTLSPGDKVLASRFGQFSHLWIDLAQRLGLDVQVLEEEWGTGVKPDKIEAILRDDKSHQIKAVLAVHNETATGVTSDIGAVRKAIDAAGHPALLYVDGVSSIGSLDFRADEWRVDLAVAGSQKGLMLPAGLGIVCVSPRALAASKTAGLKRVYFDFADQIKANATGYFPYTPPLPLLYGLRESLRILFEEKLEHVYERHHVLAGGVRAAVKAWGLHPCAKESKWDSDTVTAIVVPQGINGADVIDAAYRRYNLSLGAGLSQVAGKVFRIGHLGDLNDLMVLGAIAGAEMAMRDVGIDITLGSGVGAAQTHFRSTVLAKEKKPTEQERFAEVHPEGVLND</sequence>
<evidence type="ECO:0000256" key="1">
    <source>
        <dbReference type="ARBA" id="ARBA00001933"/>
    </source>
</evidence>
<dbReference type="PROSITE" id="PS00595">
    <property type="entry name" value="AA_TRANSFER_CLASS_5"/>
    <property type="match status" value="1"/>
</dbReference>
<keyword evidence="4" id="KW-0808">Transferase</keyword>